<evidence type="ECO:0000313" key="1">
    <source>
        <dbReference type="EMBL" id="CCO32669.1"/>
    </source>
</evidence>
<organism evidence="1 2">
    <name type="scientific">Thanatephorus cucumeris (strain AG1-IB / isolate 7/3/14)</name>
    <name type="common">Lettuce bottom rot fungus</name>
    <name type="synonym">Rhizoctonia solani</name>
    <dbReference type="NCBI Taxonomy" id="1108050"/>
    <lineage>
        <taxon>Eukaryota</taxon>
        <taxon>Fungi</taxon>
        <taxon>Dikarya</taxon>
        <taxon>Basidiomycota</taxon>
        <taxon>Agaricomycotina</taxon>
        <taxon>Agaricomycetes</taxon>
        <taxon>Cantharellales</taxon>
        <taxon>Ceratobasidiaceae</taxon>
        <taxon>Rhizoctonia</taxon>
        <taxon>Rhizoctonia solani AG-1</taxon>
    </lineage>
</organism>
<comment type="caution">
    <text evidence="1">The sequence shown here is derived from an EMBL/GenBank/DDBJ whole genome shotgun (WGS) entry which is preliminary data.</text>
</comment>
<proteinExistence type="predicted"/>
<evidence type="ECO:0000313" key="2">
    <source>
        <dbReference type="Proteomes" id="UP000012065"/>
    </source>
</evidence>
<gene>
    <name evidence="1" type="ORF">BN14_06732</name>
</gene>
<sequence length="119" mass="13334">MDAFSASLASRTNSQLPIVRFDEWNKRVVEAATSFKGSESDRYKRFPSTKIQSTVDGMVLADDELRSREEAENAEAGGTVRLDTTVAEELSETLKTTPELGKEHVQKWTNYWGSKGLFV</sequence>
<reference evidence="1 2" key="1">
    <citation type="journal article" date="2013" name="J. Biotechnol.">
        <title>Establishment and interpretation of the genome sequence of the phytopathogenic fungus Rhizoctonia solani AG1-IB isolate 7/3/14.</title>
        <authorList>
            <person name="Wibberg D.W."/>
            <person name="Jelonek L.J."/>
            <person name="Rupp O.R."/>
            <person name="Hennig M.H."/>
            <person name="Eikmeyer F.E."/>
            <person name="Goesmann A.G."/>
            <person name="Hartmann A.H."/>
            <person name="Borriss R.B."/>
            <person name="Grosch R.G."/>
            <person name="Puehler A.P."/>
            <person name="Schlueter A.S."/>
        </authorList>
    </citation>
    <scope>NUCLEOTIDE SEQUENCE [LARGE SCALE GENOMIC DNA]</scope>
    <source>
        <strain evidence="2">AG1-IB / isolate 7/3/14</strain>
    </source>
</reference>
<protein>
    <submittedName>
        <fullName evidence="1">Uncharacterized protein</fullName>
    </submittedName>
</protein>
<dbReference type="Gene3D" id="3.40.50.720">
    <property type="entry name" value="NAD(P)-binding Rossmann-like Domain"/>
    <property type="match status" value="1"/>
</dbReference>
<dbReference type="EMBL" id="CAOJ01010232">
    <property type="protein sequence ID" value="CCO32669.1"/>
    <property type="molecule type" value="Genomic_DNA"/>
</dbReference>
<dbReference type="HOGENOM" id="CLU_2172488_0_0_1"/>
<accession>M5BZS4</accession>
<dbReference type="Proteomes" id="UP000012065">
    <property type="component" value="Unassembled WGS sequence"/>
</dbReference>
<name>M5BZS4_THACB</name>
<dbReference type="AlphaFoldDB" id="M5BZS4"/>